<proteinExistence type="predicted"/>
<dbReference type="Gene3D" id="2.170.270.10">
    <property type="entry name" value="SET domain"/>
    <property type="match status" value="1"/>
</dbReference>
<name>A0ABQ9JLT1_9CUCU</name>
<accession>A0ABQ9JLT1</accession>
<gene>
    <name evidence="1" type="ORF">NQ317_008497</name>
</gene>
<evidence type="ECO:0000313" key="1">
    <source>
        <dbReference type="EMBL" id="KAJ8978882.1"/>
    </source>
</evidence>
<dbReference type="PANTHER" id="PTHR46455:SF2">
    <property type="entry name" value="AT24727P"/>
    <property type="match status" value="1"/>
</dbReference>
<dbReference type="EMBL" id="JAPWTJ010000393">
    <property type="protein sequence ID" value="KAJ8978882.1"/>
    <property type="molecule type" value="Genomic_DNA"/>
</dbReference>
<sequence>MQQCNQKQRYLFCLKCVSKEIKIAKSSHTLRQFLRVGYTLYRRKPEDHSEIRLEEAPANRIPIQQIEFTKLGIDNHVWREQHRIEWTEAKIIYKKQHSRKRLLNDQTCNKCPGCFWPVCKTDCEGLKIPTIHGFECSILRLRPPSEAKSFLNITGRFDVIIILRALYLQKADSQKWETMLNLQDHLKQRGPNTKVYKSIQEKIQILEENYLTPLRNHEKETGQSVLPQISHDTINRIYGILDVNGTELAEDRYGIILYPTASLLEHNCTPNTIEIIDEKDNFKVTYRAALPIKRGDTYIRFLCFFKKSNVFCLLQVNTVTSIYTQILWGTSARRHDLKKTKYFVCKCKRCQDPTELGTYMSALRCLGTEQEFCGGTQLPVNPTESNCEWVCNKCCIRLPNKDVMNFLISCISNHYLIYPIKHSLVQLYGKEVGIEISNQLLEEKQKLCEQLIDISRKLDPGNVRLSLYFVVLLNELFFVKFKKKKNISEAIKEILTILDESKEILEYERNSTAGSKLYEVVCQNETYFRNWIETENLTFLLV</sequence>
<dbReference type="SUPFAM" id="SSF82199">
    <property type="entry name" value="SET domain"/>
    <property type="match status" value="1"/>
</dbReference>
<dbReference type="PANTHER" id="PTHR46455">
    <property type="entry name" value="SET AND MYND DOMAIN CONTAINING, ARTHROPOD-SPECIFIC, MEMBER 4, ISOFORM A"/>
    <property type="match status" value="1"/>
</dbReference>
<organism evidence="1 2">
    <name type="scientific">Molorchus minor</name>
    <dbReference type="NCBI Taxonomy" id="1323400"/>
    <lineage>
        <taxon>Eukaryota</taxon>
        <taxon>Metazoa</taxon>
        <taxon>Ecdysozoa</taxon>
        <taxon>Arthropoda</taxon>
        <taxon>Hexapoda</taxon>
        <taxon>Insecta</taxon>
        <taxon>Pterygota</taxon>
        <taxon>Neoptera</taxon>
        <taxon>Endopterygota</taxon>
        <taxon>Coleoptera</taxon>
        <taxon>Polyphaga</taxon>
        <taxon>Cucujiformia</taxon>
        <taxon>Chrysomeloidea</taxon>
        <taxon>Cerambycidae</taxon>
        <taxon>Lamiinae</taxon>
        <taxon>Monochamini</taxon>
        <taxon>Molorchus</taxon>
    </lineage>
</organism>
<evidence type="ECO:0000313" key="2">
    <source>
        <dbReference type="Proteomes" id="UP001162164"/>
    </source>
</evidence>
<protein>
    <recommendedName>
        <fullName evidence="3">SET domain-containing protein</fullName>
    </recommendedName>
</protein>
<dbReference type="Gene3D" id="1.25.40.10">
    <property type="entry name" value="Tetratricopeptide repeat domain"/>
    <property type="match status" value="1"/>
</dbReference>
<evidence type="ECO:0008006" key="3">
    <source>
        <dbReference type="Google" id="ProtNLM"/>
    </source>
</evidence>
<comment type="caution">
    <text evidence="1">The sequence shown here is derived from an EMBL/GenBank/DDBJ whole genome shotgun (WGS) entry which is preliminary data.</text>
</comment>
<reference evidence="1" key="1">
    <citation type="journal article" date="2023" name="Insect Mol. Biol.">
        <title>Genome sequencing provides insights into the evolution of gene families encoding plant cell wall-degrading enzymes in longhorned beetles.</title>
        <authorList>
            <person name="Shin N.R."/>
            <person name="Okamura Y."/>
            <person name="Kirsch R."/>
            <person name="Pauchet Y."/>
        </authorList>
    </citation>
    <scope>NUCLEOTIDE SEQUENCE</scope>
    <source>
        <strain evidence="1">MMC_N1</strain>
    </source>
</reference>
<keyword evidence="2" id="KW-1185">Reference proteome</keyword>
<dbReference type="Proteomes" id="UP001162164">
    <property type="component" value="Unassembled WGS sequence"/>
</dbReference>
<dbReference type="InterPro" id="IPR046341">
    <property type="entry name" value="SET_dom_sf"/>
</dbReference>
<dbReference type="InterPro" id="IPR053010">
    <property type="entry name" value="SET_SmydA-8"/>
</dbReference>
<dbReference type="InterPro" id="IPR011990">
    <property type="entry name" value="TPR-like_helical_dom_sf"/>
</dbReference>